<protein>
    <submittedName>
        <fullName evidence="1">Haloacid dehalogenase</fullName>
    </submittedName>
</protein>
<dbReference type="PROSITE" id="PS01229">
    <property type="entry name" value="COF_2"/>
    <property type="match status" value="1"/>
</dbReference>
<keyword evidence="2" id="KW-1185">Reference proteome</keyword>
<dbReference type="Proteomes" id="UP000051647">
    <property type="component" value="Unassembled WGS sequence"/>
</dbReference>
<dbReference type="GO" id="GO:0016791">
    <property type="term" value="F:phosphatase activity"/>
    <property type="evidence" value="ECO:0007669"/>
    <property type="project" value="UniProtKB-ARBA"/>
</dbReference>
<dbReference type="GO" id="GO:0005829">
    <property type="term" value="C:cytosol"/>
    <property type="evidence" value="ECO:0007669"/>
    <property type="project" value="TreeGrafter"/>
</dbReference>
<dbReference type="SUPFAM" id="SSF56784">
    <property type="entry name" value="HAD-like"/>
    <property type="match status" value="1"/>
</dbReference>
<dbReference type="InterPro" id="IPR006379">
    <property type="entry name" value="HAD-SF_hydro_IIB"/>
</dbReference>
<dbReference type="STRING" id="1423815.FC27_GL001022"/>
<reference evidence="1 2" key="1">
    <citation type="journal article" date="2015" name="Genome Announc.">
        <title>Expanding the biotechnology potential of lactobacilli through comparative genomics of 213 strains and associated genera.</title>
        <authorList>
            <person name="Sun Z."/>
            <person name="Harris H.M."/>
            <person name="McCann A."/>
            <person name="Guo C."/>
            <person name="Argimon S."/>
            <person name="Zhang W."/>
            <person name="Yang X."/>
            <person name="Jeffery I.B."/>
            <person name="Cooney J.C."/>
            <person name="Kagawa T.F."/>
            <person name="Liu W."/>
            <person name="Song Y."/>
            <person name="Salvetti E."/>
            <person name="Wrobel A."/>
            <person name="Rasinkangas P."/>
            <person name="Parkhill J."/>
            <person name="Rea M.C."/>
            <person name="O'Sullivan O."/>
            <person name="Ritari J."/>
            <person name="Douillard F.P."/>
            <person name="Paul Ross R."/>
            <person name="Yang R."/>
            <person name="Briner A.E."/>
            <person name="Felis G.E."/>
            <person name="de Vos W.M."/>
            <person name="Barrangou R."/>
            <person name="Klaenhammer T.R."/>
            <person name="Caufield P.W."/>
            <person name="Cui Y."/>
            <person name="Zhang H."/>
            <person name="O'Toole P.W."/>
        </authorList>
    </citation>
    <scope>NUCLEOTIDE SEQUENCE [LARGE SCALE GENOMIC DNA]</scope>
    <source>
        <strain evidence="1 2">DSM 14857</strain>
    </source>
</reference>
<name>A0A0R1SQ26_9LACO</name>
<dbReference type="PATRIC" id="fig|1423815.3.peg.1042"/>
<dbReference type="PANTHER" id="PTHR10000">
    <property type="entry name" value="PHOSPHOSERINE PHOSPHATASE"/>
    <property type="match status" value="1"/>
</dbReference>
<dbReference type="PANTHER" id="PTHR10000:SF25">
    <property type="entry name" value="PHOSPHATASE YKRA-RELATED"/>
    <property type="match status" value="1"/>
</dbReference>
<dbReference type="eggNOG" id="COG0561">
    <property type="taxonomic scope" value="Bacteria"/>
</dbReference>
<dbReference type="AlphaFoldDB" id="A0A0R1SQ26"/>
<dbReference type="Gene3D" id="3.30.1240.10">
    <property type="match status" value="1"/>
</dbReference>
<sequence>MNTLHKNYKGTVFFDLDGTLMNAQSQIDDSVATAVHELHDNGYLPVISTGRSTNELQHVLGPTGIDTYITLNGAYIESEGTVVYESSLDDQTIESVLETVDKFGDTLAMHTKDTTKVYSDKPIVTEFYNSVHIERPEIDPNFYKHNIIPMIIVISNEGPERYQKLFPGLNFFKTGKYSIDTVKKDVSKMHGIKHLLNGLDLENKPVYAFGDGANDVPMIEFADHGVAMANGIDEVKELAEFITTANTDNGIVNGLKHFELI</sequence>
<dbReference type="InterPro" id="IPR036412">
    <property type="entry name" value="HAD-like_sf"/>
</dbReference>
<dbReference type="SFLD" id="SFLDG01140">
    <property type="entry name" value="C2.B:_Phosphomannomutase_and_P"/>
    <property type="match status" value="1"/>
</dbReference>
<comment type="caution">
    <text evidence="1">The sequence shown here is derived from an EMBL/GenBank/DDBJ whole genome shotgun (WGS) entry which is preliminary data.</text>
</comment>
<proteinExistence type="predicted"/>
<accession>A0A0R1SQ26</accession>
<gene>
    <name evidence="1" type="ORF">FC27_GL001022</name>
</gene>
<dbReference type="Pfam" id="PF08282">
    <property type="entry name" value="Hydrolase_3"/>
    <property type="match status" value="1"/>
</dbReference>
<dbReference type="NCBIfam" id="TIGR01484">
    <property type="entry name" value="HAD-SF-IIB"/>
    <property type="match status" value="1"/>
</dbReference>
<dbReference type="InterPro" id="IPR000150">
    <property type="entry name" value="Cof"/>
</dbReference>
<dbReference type="NCBIfam" id="TIGR00099">
    <property type="entry name" value="Cof-subfamily"/>
    <property type="match status" value="1"/>
</dbReference>
<dbReference type="InterPro" id="IPR023214">
    <property type="entry name" value="HAD_sf"/>
</dbReference>
<dbReference type="GO" id="GO:0000287">
    <property type="term" value="F:magnesium ion binding"/>
    <property type="evidence" value="ECO:0007669"/>
    <property type="project" value="TreeGrafter"/>
</dbReference>
<organism evidence="1 2">
    <name type="scientific">Companilactobacillus versmoldensis DSM 14857 = KCTC 3814</name>
    <dbReference type="NCBI Taxonomy" id="1423815"/>
    <lineage>
        <taxon>Bacteria</taxon>
        <taxon>Bacillati</taxon>
        <taxon>Bacillota</taxon>
        <taxon>Bacilli</taxon>
        <taxon>Lactobacillales</taxon>
        <taxon>Lactobacillaceae</taxon>
        <taxon>Companilactobacillus</taxon>
    </lineage>
</organism>
<dbReference type="EMBL" id="AZFA01000002">
    <property type="protein sequence ID" value="KRL68280.1"/>
    <property type="molecule type" value="Genomic_DNA"/>
</dbReference>
<dbReference type="Gene3D" id="3.40.50.1000">
    <property type="entry name" value="HAD superfamily/HAD-like"/>
    <property type="match status" value="1"/>
</dbReference>
<dbReference type="SFLD" id="SFLDS00003">
    <property type="entry name" value="Haloacid_Dehalogenase"/>
    <property type="match status" value="1"/>
</dbReference>
<dbReference type="RefSeq" id="WP_235699637.1">
    <property type="nucleotide sequence ID" value="NZ_AZFA01000002.1"/>
</dbReference>
<evidence type="ECO:0000313" key="2">
    <source>
        <dbReference type="Proteomes" id="UP000051647"/>
    </source>
</evidence>
<evidence type="ECO:0000313" key="1">
    <source>
        <dbReference type="EMBL" id="KRL68280.1"/>
    </source>
</evidence>